<accession>A0A1D1V2S1</accession>
<dbReference type="Proteomes" id="UP000186922">
    <property type="component" value="Unassembled WGS sequence"/>
</dbReference>
<dbReference type="EMBL" id="BDGG01000002">
    <property type="protein sequence ID" value="GAU94262.1"/>
    <property type="molecule type" value="Genomic_DNA"/>
</dbReference>
<protein>
    <submittedName>
        <fullName evidence="1">Uncharacterized protein</fullName>
    </submittedName>
</protein>
<proteinExistence type="predicted"/>
<evidence type="ECO:0000313" key="1">
    <source>
        <dbReference type="EMBL" id="GAU94262.1"/>
    </source>
</evidence>
<keyword evidence="2" id="KW-1185">Reference proteome</keyword>
<gene>
    <name evidence="1" type="primary">RvY_06071-1</name>
    <name evidence="1" type="synonym">RvY_06071.1</name>
    <name evidence="1" type="ORF">RvY_06071</name>
</gene>
<organism evidence="1 2">
    <name type="scientific">Ramazzottius varieornatus</name>
    <name type="common">Water bear</name>
    <name type="synonym">Tardigrade</name>
    <dbReference type="NCBI Taxonomy" id="947166"/>
    <lineage>
        <taxon>Eukaryota</taxon>
        <taxon>Metazoa</taxon>
        <taxon>Ecdysozoa</taxon>
        <taxon>Tardigrada</taxon>
        <taxon>Eutardigrada</taxon>
        <taxon>Parachela</taxon>
        <taxon>Hypsibioidea</taxon>
        <taxon>Ramazzottiidae</taxon>
        <taxon>Ramazzottius</taxon>
    </lineage>
</organism>
<evidence type="ECO:0000313" key="2">
    <source>
        <dbReference type="Proteomes" id="UP000186922"/>
    </source>
</evidence>
<sequence>MSDSCGMFSRGNISSNNFADCTWLNNSRIIETARSGSLTDITVRWKRLEGTDWLRKLITDAARFPTALFVPLSIPLSLLNQKSKGSLENFTIDFCIHPPNINQDAVWS</sequence>
<comment type="caution">
    <text evidence="1">The sequence shown here is derived from an EMBL/GenBank/DDBJ whole genome shotgun (WGS) entry which is preliminary data.</text>
</comment>
<reference evidence="1 2" key="1">
    <citation type="journal article" date="2016" name="Nat. Commun.">
        <title>Extremotolerant tardigrade genome and improved radiotolerance of human cultured cells by tardigrade-unique protein.</title>
        <authorList>
            <person name="Hashimoto T."/>
            <person name="Horikawa D.D."/>
            <person name="Saito Y."/>
            <person name="Kuwahara H."/>
            <person name="Kozuka-Hata H."/>
            <person name="Shin-I T."/>
            <person name="Minakuchi Y."/>
            <person name="Ohishi K."/>
            <person name="Motoyama A."/>
            <person name="Aizu T."/>
            <person name="Enomoto A."/>
            <person name="Kondo K."/>
            <person name="Tanaka S."/>
            <person name="Hara Y."/>
            <person name="Koshikawa S."/>
            <person name="Sagara H."/>
            <person name="Miura T."/>
            <person name="Yokobori S."/>
            <person name="Miyagawa K."/>
            <person name="Suzuki Y."/>
            <person name="Kubo T."/>
            <person name="Oyama M."/>
            <person name="Kohara Y."/>
            <person name="Fujiyama A."/>
            <person name="Arakawa K."/>
            <person name="Katayama T."/>
            <person name="Toyoda A."/>
            <person name="Kunieda T."/>
        </authorList>
    </citation>
    <scope>NUCLEOTIDE SEQUENCE [LARGE SCALE GENOMIC DNA]</scope>
    <source>
        <strain evidence="1 2">YOKOZUNA-1</strain>
    </source>
</reference>
<name>A0A1D1V2S1_RAMVA</name>
<dbReference type="AlphaFoldDB" id="A0A1D1V2S1"/>